<evidence type="ECO:0000256" key="7">
    <source>
        <dbReference type="ARBA" id="ARBA00023136"/>
    </source>
</evidence>
<dbReference type="EMBL" id="CM026432">
    <property type="protein sequence ID" value="KAG0558005.1"/>
    <property type="molecule type" value="Genomic_DNA"/>
</dbReference>
<evidence type="ECO:0000256" key="1">
    <source>
        <dbReference type="ARBA" id="ARBA00004395"/>
    </source>
</evidence>
<dbReference type="Proteomes" id="UP000822688">
    <property type="component" value="Chromosome 11"/>
</dbReference>
<dbReference type="InterPro" id="IPR033370">
    <property type="entry name" value="COG1"/>
</dbReference>
<evidence type="ECO:0000256" key="8">
    <source>
        <dbReference type="SAM" id="Coils"/>
    </source>
</evidence>
<evidence type="ECO:0000256" key="5">
    <source>
        <dbReference type="ARBA" id="ARBA00022927"/>
    </source>
</evidence>
<evidence type="ECO:0000256" key="2">
    <source>
        <dbReference type="ARBA" id="ARBA00006653"/>
    </source>
</evidence>
<dbReference type="PANTHER" id="PTHR31658">
    <property type="entry name" value="CONSERVED OLIGOMERIC GOLGI COMPLEX SUBUNIT 1"/>
    <property type="match status" value="1"/>
</dbReference>
<organism evidence="9 10">
    <name type="scientific">Ceratodon purpureus</name>
    <name type="common">Fire moss</name>
    <name type="synonym">Dicranum purpureum</name>
    <dbReference type="NCBI Taxonomy" id="3225"/>
    <lineage>
        <taxon>Eukaryota</taxon>
        <taxon>Viridiplantae</taxon>
        <taxon>Streptophyta</taxon>
        <taxon>Embryophyta</taxon>
        <taxon>Bryophyta</taxon>
        <taxon>Bryophytina</taxon>
        <taxon>Bryopsida</taxon>
        <taxon>Dicranidae</taxon>
        <taxon>Pseudoditrichales</taxon>
        <taxon>Ditrichaceae</taxon>
        <taxon>Ceratodon</taxon>
    </lineage>
</organism>
<name>A0A8T0GHD0_CERPU</name>
<keyword evidence="5" id="KW-0653">Protein transport</keyword>
<evidence type="ECO:0000256" key="4">
    <source>
        <dbReference type="ARBA" id="ARBA00022448"/>
    </source>
</evidence>
<dbReference type="AlphaFoldDB" id="A0A8T0GHD0"/>
<dbReference type="Pfam" id="PF08700">
    <property type="entry name" value="VPS51_Exo84_N"/>
    <property type="match status" value="1"/>
</dbReference>
<protein>
    <recommendedName>
        <fullName evidence="3">Conserved oligomeric Golgi complex subunit 1</fullName>
    </recommendedName>
</protein>
<dbReference type="GO" id="GO:0000139">
    <property type="term" value="C:Golgi membrane"/>
    <property type="evidence" value="ECO:0007669"/>
    <property type="project" value="UniProtKB-SubCell"/>
</dbReference>
<dbReference type="GO" id="GO:0006891">
    <property type="term" value="P:intra-Golgi vesicle-mediated transport"/>
    <property type="evidence" value="ECO:0007669"/>
    <property type="project" value="InterPro"/>
</dbReference>
<keyword evidence="8" id="KW-0175">Coiled coil</keyword>
<evidence type="ECO:0000256" key="6">
    <source>
        <dbReference type="ARBA" id="ARBA00023034"/>
    </source>
</evidence>
<gene>
    <name evidence="9" type="ORF">KC19_11G172100</name>
</gene>
<keyword evidence="6" id="KW-0333">Golgi apparatus</keyword>
<evidence type="ECO:0000256" key="3">
    <source>
        <dbReference type="ARBA" id="ARBA00020978"/>
    </source>
</evidence>
<proteinExistence type="inferred from homology"/>
<evidence type="ECO:0000313" key="10">
    <source>
        <dbReference type="Proteomes" id="UP000822688"/>
    </source>
</evidence>
<comment type="similarity">
    <text evidence="2">Belongs to the COG1 family.</text>
</comment>
<dbReference type="GO" id="GO:0017119">
    <property type="term" value="C:Golgi transport complex"/>
    <property type="evidence" value="ECO:0007669"/>
    <property type="project" value="InterPro"/>
</dbReference>
<accession>A0A8T0GHD0</accession>
<comment type="caution">
    <text evidence="9">The sequence shown here is derived from an EMBL/GenBank/DDBJ whole genome shotgun (WGS) entry which is preliminary data.</text>
</comment>
<dbReference type="PANTHER" id="PTHR31658:SF0">
    <property type="entry name" value="CONSERVED OLIGOMERIC GOLGI COMPLEX SUBUNIT 1"/>
    <property type="match status" value="1"/>
</dbReference>
<reference evidence="9 10" key="1">
    <citation type="submission" date="2020-06" db="EMBL/GenBank/DDBJ databases">
        <title>WGS assembly of Ceratodon purpureus strain R40.</title>
        <authorList>
            <person name="Carey S.B."/>
            <person name="Jenkins J."/>
            <person name="Shu S."/>
            <person name="Lovell J.T."/>
            <person name="Sreedasyam A."/>
            <person name="Maumus F."/>
            <person name="Tiley G.P."/>
            <person name="Fernandez-Pozo N."/>
            <person name="Barry K."/>
            <person name="Chen C."/>
            <person name="Wang M."/>
            <person name="Lipzen A."/>
            <person name="Daum C."/>
            <person name="Saski C.A."/>
            <person name="Payton A.C."/>
            <person name="Mcbreen J.C."/>
            <person name="Conrad R.E."/>
            <person name="Kollar L.M."/>
            <person name="Olsson S."/>
            <person name="Huttunen S."/>
            <person name="Landis J.B."/>
            <person name="Wickett N.J."/>
            <person name="Johnson M.G."/>
            <person name="Rensing S.A."/>
            <person name="Grimwood J."/>
            <person name="Schmutz J."/>
            <person name="Mcdaniel S.F."/>
        </authorList>
    </citation>
    <scope>NUCLEOTIDE SEQUENCE [LARGE SCALE GENOMIC DNA]</scope>
    <source>
        <strain evidence="9 10">R40</strain>
    </source>
</reference>
<feature type="coiled-coil region" evidence="8">
    <location>
        <begin position="28"/>
        <end position="55"/>
    </location>
</feature>
<keyword evidence="7" id="KW-0472">Membrane</keyword>
<comment type="subcellular location">
    <subcellularLocation>
        <location evidence="1">Golgi apparatus membrane</location>
        <topology evidence="1">Peripheral membrane protein</topology>
    </subcellularLocation>
</comment>
<sequence>MRGGRFQAKTTEGLTFRNAESLFEAKTVAEIRDVEAQTRNEIEAKKEELRQLVGASYRDLIESADSITLMKQSCAAVAENITRMDAGFAALQRSVSVNVAAPGADVERKRRERLYELGSRVKYLVDTPEKIWGCLDEHMYLEGAERYLRAKEVHSLLTGAGVKEELGRFPLLRQQWPLIERFRVQISKRSKERLQEPGLSVEAYAVALAACGIIDELNSSQVFTLFLESRKLWLRSHLRAWLQERSDGRGGDDAADVAGALCKVLRMIQTSLCQIGMLFLEVTTGKMPLLFETVLAAPPGSQLFGGIPNPVMEVTVWKGHREKRESSMVSLTRAFISDACVEWLNDCAEEIGVEARPLIAKTKTGKELADVEGLVREDMNKQEAVAESLDWLDRIFGKSMDSPWDCVCGLLVDGPVNLWDKLYEDLFVSQMKIIVNSGFVSINVKEMVDGCLEAMRPAGAQEGINEKQALMVRASGNVLQELDLNSNGKRRSKSSSVESEWDGDARFFFTPDVTSVKDKVDESLRLILQDLVSFLQGPHEQIRTDSLAPFLQEQCYQWVSDVAKVLEAWLSKLSENMAEAVTEATNLTAESSTHVLEGMIQRIPVSSAGFDSHASKKGSILKVVEQALFLGRLSAALGEHSISLPSLLGSSTSWTGKNAPFGQTPAKIPSHILRQSLWSETNSTLEGLGKWSVRRGVGPAATYGSDDGAGKLRELQVTLRQQSIAAHRMWVQWSTDVLAGTLLRDLHQDECLSTPTPLKGWEETLIKTSGEDGEEVEARISVPAMPSPYVAAFLFAGCREVHRIGGHVLDRAVLELFAWELLEKVLTIYEKFMSHPSFMNSRVSEKGLLQLLFDLKFLADVLSGGQDVHLENTGAVGTQNSAPPKQTALKADIGRKRWVNKLLDDLYNHIDPIDWETYESYLWEQERRYYQSCAVLFGSLIQLKRLHTDVPQKPLTTAETNTLNMSATVPRFTYLPISAPLFSVTKASPLRSRRIPSQEENNAVWRASVHSDDASTFTFVDSQSQNSQGSAKLLQQLMGVGSKFGEGTFGKVLGDAQVGRFKDKGAAAISMFGDMLPAQAAGLFSSIGSAMKQDAQTPLYY</sequence>
<keyword evidence="4" id="KW-0813">Transport</keyword>
<dbReference type="GO" id="GO:0015031">
    <property type="term" value="P:protein transport"/>
    <property type="evidence" value="ECO:0007669"/>
    <property type="project" value="UniProtKB-KW"/>
</dbReference>
<keyword evidence="10" id="KW-1185">Reference proteome</keyword>
<evidence type="ECO:0000313" key="9">
    <source>
        <dbReference type="EMBL" id="KAG0558005.1"/>
    </source>
</evidence>